<evidence type="ECO:0000256" key="6">
    <source>
        <dbReference type="SAM" id="MobiDB-lite"/>
    </source>
</evidence>
<dbReference type="Pfam" id="PF00632">
    <property type="entry name" value="HECT"/>
    <property type="match status" value="1"/>
</dbReference>
<dbReference type="InterPro" id="IPR035983">
    <property type="entry name" value="Hect_E3_ubiquitin_ligase"/>
</dbReference>
<evidence type="ECO:0000313" key="9">
    <source>
        <dbReference type="Proteomes" id="UP000697127"/>
    </source>
</evidence>
<gene>
    <name evidence="8" type="primary">HUL4</name>
    <name evidence="8" type="ORF">C6P40_001069</name>
</gene>
<dbReference type="AlphaFoldDB" id="A0A9P6WJQ1"/>
<evidence type="ECO:0000313" key="8">
    <source>
        <dbReference type="EMBL" id="KAG0688345.1"/>
    </source>
</evidence>
<dbReference type="SUPFAM" id="SSF56204">
    <property type="entry name" value="Hect, E3 ligase catalytic domain"/>
    <property type="match status" value="1"/>
</dbReference>
<sequence>MSSTLSSSESKYNKKSTPNVRTLSDKQDDSSFERINTLKLLYEKSSQKHLELNSINKTITISCNCCETILTFPISILRIKCLSCNTYFTLDDDFNHSPSSPQPFIFNSNIPLASYISLKQAINKDEIYIKSLNISNNDEIINKLYKNVDDLLENSFTNLSIINKCFLLNLEKKISYNSPNLNFIEIKNFYNLLLNLPTKRPIFKLLTYFLYLLKHPPMNINFNQLNWLLIILEIPLLYESLIGKNSLSSHFNDICYDITKRIIGLLNSIDNNTRKYLIHWWSRLPINEFVHKINFINLYITFHINRLYTHLLIDKIQGSNKILNLKDTEDDINFKNNLKLKYLKNLNQNHDNSLLNSLGLLNNSNKKLKNLKISINFYSECWHLRTASKVMTLLFIANKSKHGTKIDDSCFYNTLIDYINVKQDYDIWQFNNSFIEHEKNINLNPENFTTDLLLMEQNKTYLGITISNGVYKRSQFTLCNHPFLISLGSKISILEHDAKRVMGLKAEQAFISSIIEGNKLNDNIYCKLIIRRNYITLDSLRQIQNHPNDLKKILKIEFVNEPGIDAGGLKKEWFLLLTKELFDSNKGLITYNNESNMAYFAIFNNQNYNHELFYLLGVIIGMAIYNSIILDIKFPKVIYNKLLGHHTTIDDLSEIEPSLSKNLKKLSKMKNIEDLNLNFEISIQDNNKEIKKYDLIPDGSNITVTDSNKLEYINKYYKFLLDDIVDIQFSQFFKGFKSIMGSNVLSLFSPSEIQKLIIGDDNLSETSKYDIEILKSITKFNNCSNNDPIIIWFWNYFSNLSLVDQRKLMRFITGSDRIPATGLTSIQFKVTKLIDNSNKTTERLPISHTCFNEICLWQYRSKEVLKQKLDLAINESEGFALR</sequence>
<dbReference type="Gene3D" id="3.30.2160.10">
    <property type="entry name" value="Hect, E3 ligase catalytic domain"/>
    <property type="match status" value="1"/>
</dbReference>
<evidence type="ECO:0000259" key="7">
    <source>
        <dbReference type="PROSITE" id="PS50237"/>
    </source>
</evidence>
<evidence type="ECO:0000256" key="2">
    <source>
        <dbReference type="ARBA" id="ARBA00012485"/>
    </source>
</evidence>
<dbReference type="PROSITE" id="PS50237">
    <property type="entry name" value="HECT"/>
    <property type="match status" value="1"/>
</dbReference>
<dbReference type="InterPro" id="IPR000569">
    <property type="entry name" value="HECT_dom"/>
</dbReference>
<proteinExistence type="predicted"/>
<accession>A0A9P6WJQ1</accession>
<feature type="compositionally biased region" description="Polar residues" evidence="6">
    <location>
        <begin position="1"/>
        <end position="22"/>
    </location>
</feature>
<feature type="region of interest" description="Disordered" evidence="6">
    <location>
        <begin position="1"/>
        <end position="28"/>
    </location>
</feature>
<feature type="active site" description="Glycyl thioester intermediate" evidence="5">
    <location>
        <position position="850"/>
    </location>
</feature>
<evidence type="ECO:0000256" key="1">
    <source>
        <dbReference type="ARBA" id="ARBA00000885"/>
    </source>
</evidence>
<organism evidence="8 9">
    <name type="scientific">Pichia californica</name>
    <dbReference type="NCBI Taxonomy" id="460514"/>
    <lineage>
        <taxon>Eukaryota</taxon>
        <taxon>Fungi</taxon>
        <taxon>Dikarya</taxon>
        <taxon>Ascomycota</taxon>
        <taxon>Saccharomycotina</taxon>
        <taxon>Pichiomycetes</taxon>
        <taxon>Pichiales</taxon>
        <taxon>Pichiaceae</taxon>
        <taxon>Pichia</taxon>
    </lineage>
</organism>
<dbReference type="PANTHER" id="PTHR45700">
    <property type="entry name" value="UBIQUITIN-PROTEIN LIGASE E3C"/>
    <property type="match status" value="1"/>
</dbReference>
<comment type="caution">
    <text evidence="8">The sequence shown here is derived from an EMBL/GenBank/DDBJ whole genome shotgun (WGS) entry which is preliminary data.</text>
</comment>
<dbReference type="GO" id="GO:0061630">
    <property type="term" value="F:ubiquitin protein ligase activity"/>
    <property type="evidence" value="ECO:0007669"/>
    <property type="project" value="UniProtKB-EC"/>
</dbReference>
<evidence type="ECO:0000256" key="3">
    <source>
        <dbReference type="ARBA" id="ARBA00022679"/>
    </source>
</evidence>
<evidence type="ECO:0000256" key="5">
    <source>
        <dbReference type="PROSITE-ProRule" id="PRU00104"/>
    </source>
</evidence>
<feature type="domain" description="HECT" evidence="7">
    <location>
        <begin position="546"/>
        <end position="882"/>
    </location>
</feature>
<name>A0A9P6WJQ1_9ASCO</name>
<dbReference type="Gene3D" id="3.30.2410.10">
    <property type="entry name" value="Hect, E3 ligase catalytic domain"/>
    <property type="match status" value="1"/>
</dbReference>
<dbReference type="SMART" id="SM00119">
    <property type="entry name" value="HECTc"/>
    <property type="match status" value="1"/>
</dbReference>
<dbReference type="Gene3D" id="3.90.1750.10">
    <property type="entry name" value="Hect, E3 ligase catalytic domains"/>
    <property type="match status" value="1"/>
</dbReference>
<comment type="catalytic activity">
    <reaction evidence="1">
        <text>S-ubiquitinyl-[E2 ubiquitin-conjugating enzyme]-L-cysteine + [acceptor protein]-L-lysine = [E2 ubiquitin-conjugating enzyme]-L-cysteine + N(6)-ubiquitinyl-[acceptor protein]-L-lysine.</text>
        <dbReference type="EC" id="2.3.2.26"/>
    </reaction>
</comment>
<protein>
    <recommendedName>
        <fullName evidence="2">HECT-type E3 ubiquitin transferase</fullName>
        <ecNumber evidence="2">2.3.2.26</ecNumber>
    </recommendedName>
</protein>
<reference evidence="8" key="1">
    <citation type="submission" date="2020-11" db="EMBL/GenBank/DDBJ databases">
        <title>Kefir isolates.</title>
        <authorList>
            <person name="Marcisauskas S."/>
            <person name="Kim Y."/>
            <person name="Blasche S."/>
        </authorList>
    </citation>
    <scope>NUCLEOTIDE SEQUENCE</scope>
    <source>
        <strain evidence="8">Olga-1</strain>
    </source>
</reference>
<evidence type="ECO:0000256" key="4">
    <source>
        <dbReference type="ARBA" id="ARBA00022786"/>
    </source>
</evidence>
<keyword evidence="4 5" id="KW-0833">Ubl conjugation pathway</keyword>
<keyword evidence="9" id="KW-1185">Reference proteome</keyword>
<dbReference type="EC" id="2.3.2.26" evidence="2"/>
<dbReference type="EMBL" id="PUHW01000159">
    <property type="protein sequence ID" value="KAG0688345.1"/>
    <property type="molecule type" value="Genomic_DNA"/>
</dbReference>
<dbReference type="GO" id="GO:0000209">
    <property type="term" value="P:protein polyubiquitination"/>
    <property type="evidence" value="ECO:0007669"/>
    <property type="project" value="InterPro"/>
</dbReference>
<dbReference type="Proteomes" id="UP000697127">
    <property type="component" value="Unassembled WGS sequence"/>
</dbReference>
<dbReference type="InterPro" id="IPR044611">
    <property type="entry name" value="E3A/B/C-like"/>
</dbReference>
<dbReference type="CDD" id="cd00078">
    <property type="entry name" value="HECTc"/>
    <property type="match status" value="1"/>
</dbReference>
<keyword evidence="3" id="KW-0808">Transferase</keyword>